<keyword evidence="6" id="KW-1185">Reference proteome</keyword>
<feature type="transmembrane region" description="Helical" evidence="2">
    <location>
        <begin position="350"/>
        <end position="370"/>
    </location>
</feature>
<dbReference type="EMBL" id="CP027226">
    <property type="protein sequence ID" value="AVM42011.1"/>
    <property type="molecule type" value="Genomic_DNA"/>
</dbReference>
<feature type="chain" id="PRO_5015497083" description="SH3b domain-containing protein" evidence="3">
    <location>
        <begin position="32"/>
        <end position="415"/>
    </location>
</feature>
<evidence type="ECO:0000256" key="2">
    <source>
        <dbReference type="SAM" id="Phobius"/>
    </source>
</evidence>
<accession>A0A2S0KLV7</accession>
<dbReference type="InterPro" id="IPR036028">
    <property type="entry name" value="SH3-like_dom_sf"/>
</dbReference>
<organism evidence="5 6">
    <name type="scientific">Fastidiosipila sanguinis</name>
    <dbReference type="NCBI Taxonomy" id="236753"/>
    <lineage>
        <taxon>Bacteria</taxon>
        <taxon>Bacillati</taxon>
        <taxon>Bacillota</taxon>
        <taxon>Clostridia</taxon>
        <taxon>Eubacteriales</taxon>
        <taxon>Oscillospiraceae</taxon>
        <taxon>Fastidiosipila</taxon>
    </lineage>
</organism>
<keyword evidence="3" id="KW-0732">Signal</keyword>
<evidence type="ECO:0000256" key="3">
    <source>
        <dbReference type="SAM" id="SignalP"/>
    </source>
</evidence>
<keyword evidence="2" id="KW-0812">Transmembrane</keyword>
<dbReference type="Proteomes" id="UP000237947">
    <property type="component" value="Chromosome"/>
</dbReference>
<dbReference type="PROSITE" id="PS51781">
    <property type="entry name" value="SH3B"/>
    <property type="match status" value="1"/>
</dbReference>
<keyword evidence="2" id="KW-1133">Transmembrane helix</keyword>
<feature type="compositionally biased region" description="Basic and acidic residues" evidence="1">
    <location>
        <begin position="286"/>
        <end position="322"/>
    </location>
</feature>
<feature type="domain" description="SH3b" evidence="4">
    <location>
        <begin position="201"/>
        <end position="264"/>
    </location>
</feature>
<reference evidence="6" key="1">
    <citation type="submission" date="2018-02" db="EMBL/GenBank/DDBJ databases">
        <authorList>
            <person name="Holder M.E."/>
            <person name="Ajami N.J."/>
            <person name="Petrosino J.F."/>
        </authorList>
    </citation>
    <scope>NUCLEOTIDE SEQUENCE [LARGE SCALE GENOMIC DNA]</scope>
    <source>
        <strain evidence="6">CCUG 47711</strain>
    </source>
</reference>
<name>A0A2S0KLV7_9FIRM</name>
<feature type="region of interest" description="Disordered" evidence="1">
    <location>
        <begin position="383"/>
        <end position="415"/>
    </location>
</feature>
<dbReference type="Gene3D" id="2.30.30.40">
    <property type="entry name" value="SH3 Domains"/>
    <property type="match status" value="1"/>
</dbReference>
<evidence type="ECO:0000256" key="1">
    <source>
        <dbReference type="SAM" id="MobiDB-lite"/>
    </source>
</evidence>
<keyword evidence="2" id="KW-0472">Membrane</keyword>
<dbReference type="KEGG" id="fsa:C5Q98_01625"/>
<evidence type="ECO:0000313" key="6">
    <source>
        <dbReference type="Proteomes" id="UP000237947"/>
    </source>
</evidence>
<protein>
    <recommendedName>
        <fullName evidence="4">SH3b domain-containing protein</fullName>
    </recommendedName>
</protein>
<dbReference type="AlphaFoldDB" id="A0A2S0KLV7"/>
<dbReference type="OrthoDB" id="1690999at2"/>
<gene>
    <name evidence="5" type="ORF">C5Q98_01625</name>
</gene>
<sequence>MKTNTINKTKALFLTILMLMSILIISIKVNAADGTASLSADQVAPNQTVTLTLTISGADFASAGISIAGVENATLVSGPNSNVYQQGSSFNITTDLANNSSTSHTYVVNFSYSSEGAKPINISYDLISADLNRTVLNRAFTVNVVAPAPTPTPVPTPAPTPKPTTKATTRATTKSTTQTKPTTKSTSTKSQDSNDKNYRDINKKMILTSDLDIRSDASLSSTYLGSYDKGTVVDVIGITDNGWYVINYNGKTAYLAGSYLEDYSAPSSTKADEEESNSEETTTTSKNDDASKTSTTNKDDKADKTKKTEKSNTEKTSTDKDSPALINNNDSYMNAGNSNKSLFAKLDPTMLVIFGLLLLLIILLIVYYILKRRILADEEQEEFEELPGDNNEAIYANKSSDIEVSRVDDSESSEK</sequence>
<feature type="compositionally biased region" description="Basic and acidic residues" evidence="1">
    <location>
        <begin position="400"/>
        <end position="415"/>
    </location>
</feature>
<feature type="compositionally biased region" description="Low complexity" evidence="1">
    <location>
        <begin position="163"/>
        <end position="190"/>
    </location>
</feature>
<feature type="compositionally biased region" description="Pro residues" evidence="1">
    <location>
        <begin position="148"/>
        <end position="162"/>
    </location>
</feature>
<evidence type="ECO:0000259" key="4">
    <source>
        <dbReference type="PROSITE" id="PS51781"/>
    </source>
</evidence>
<feature type="signal peptide" evidence="3">
    <location>
        <begin position="1"/>
        <end position="31"/>
    </location>
</feature>
<proteinExistence type="predicted"/>
<evidence type="ECO:0000313" key="5">
    <source>
        <dbReference type="EMBL" id="AVM42011.1"/>
    </source>
</evidence>
<dbReference type="InterPro" id="IPR003646">
    <property type="entry name" value="SH3-like_bac-type"/>
</dbReference>
<dbReference type="SUPFAM" id="SSF50044">
    <property type="entry name" value="SH3-domain"/>
    <property type="match status" value="1"/>
</dbReference>
<feature type="region of interest" description="Disordered" evidence="1">
    <location>
        <begin position="147"/>
        <end position="197"/>
    </location>
</feature>
<dbReference type="Pfam" id="PF08239">
    <property type="entry name" value="SH3_3"/>
    <property type="match status" value="1"/>
</dbReference>
<dbReference type="RefSeq" id="WP_106011997.1">
    <property type="nucleotide sequence ID" value="NZ_CP027226.1"/>
</dbReference>
<feature type="region of interest" description="Disordered" evidence="1">
    <location>
        <begin position="264"/>
        <end position="331"/>
    </location>
</feature>